<evidence type="ECO:0000259" key="2">
    <source>
        <dbReference type="SMART" id="SM00897"/>
    </source>
</evidence>
<name>A0A6U3ULJ1_9STRA</name>
<evidence type="ECO:0000259" key="3">
    <source>
        <dbReference type="SMART" id="SM01204"/>
    </source>
</evidence>
<dbReference type="Pfam" id="PF08495">
    <property type="entry name" value="FIST"/>
    <property type="match status" value="1"/>
</dbReference>
<dbReference type="PANTHER" id="PTHR40252:SF2">
    <property type="entry name" value="BLR0328 PROTEIN"/>
    <property type="match status" value="1"/>
</dbReference>
<dbReference type="InterPro" id="IPR019494">
    <property type="entry name" value="FIST_C"/>
</dbReference>
<organism evidence="4">
    <name type="scientific">Ditylum brightwellii</name>
    <dbReference type="NCBI Taxonomy" id="49249"/>
    <lineage>
        <taxon>Eukaryota</taxon>
        <taxon>Sar</taxon>
        <taxon>Stramenopiles</taxon>
        <taxon>Ochrophyta</taxon>
        <taxon>Bacillariophyta</taxon>
        <taxon>Mediophyceae</taxon>
        <taxon>Lithodesmiophycidae</taxon>
        <taxon>Lithodesmiales</taxon>
        <taxon>Lithodesmiaceae</taxon>
        <taxon>Ditylum</taxon>
    </lineage>
</organism>
<evidence type="ECO:0000256" key="1">
    <source>
        <dbReference type="SAM" id="SignalP"/>
    </source>
</evidence>
<dbReference type="InterPro" id="IPR013702">
    <property type="entry name" value="FIST_domain_N"/>
</dbReference>
<feature type="signal peptide" evidence="1">
    <location>
        <begin position="1"/>
        <end position="19"/>
    </location>
</feature>
<dbReference type="Pfam" id="PF10442">
    <property type="entry name" value="FIST_C"/>
    <property type="match status" value="1"/>
</dbReference>
<keyword evidence="1" id="KW-0732">Signal</keyword>
<feature type="chain" id="PRO_5030160198" description="FIST domain-containing protein" evidence="1">
    <location>
        <begin position="20"/>
        <end position="431"/>
    </location>
</feature>
<feature type="domain" description="FIST" evidence="2">
    <location>
        <begin position="77"/>
        <end position="260"/>
    </location>
</feature>
<dbReference type="EMBL" id="HBNS01038311">
    <property type="protein sequence ID" value="CAE4635691.1"/>
    <property type="molecule type" value="Transcribed_RNA"/>
</dbReference>
<sequence length="431" mass="44064">MVTLNGLVFFFVAFSSASAFAPISSRAFVRSDAHGLRMSEGAAEPVMSAGYGSSTLESTKGAVAEAVKIASSSLSNAPSIAFVSCTVSRDVDEVRKEFVDALPENVPIHGITSSGALLSNKGALGGAVGCLLLDKEGAFETAYDSENGENAVLSLKEKMASPQVIFMGATPGAEEGIIASINEHFPGVPVYGGTAADDALSGDWKVMSSESVSGTGVSLVAVGPSVKFGASMLGPYTETEKTAKATKTEGRRVFEIDGKPAADFVYAWLGEEVGESYRAGGLILPQTAQKPVGIKKPSGEYVTNHLAALGGDEKFVDFFAPIPEGAELIIMDSGDGPSTGYASALASAYDTAKSQGSLAGGSPAAGILVFCGGMAIAVGDNLDAGLTSDSFASKVGDLPVLGMTCFGEQAFLEGQKENVQRNLSVGMILLG</sequence>
<accession>A0A6U3ULJ1</accession>
<gene>
    <name evidence="4" type="ORF">DBRI00130_LOCUS29900</name>
</gene>
<feature type="domain" description="FIST C-domain" evidence="3">
    <location>
        <begin position="261"/>
        <end position="412"/>
    </location>
</feature>
<dbReference type="AlphaFoldDB" id="A0A6U3ULJ1"/>
<reference evidence="4" key="1">
    <citation type="submission" date="2021-01" db="EMBL/GenBank/DDBJ databases">
        <authorList>
            <person name="Corre E."/>
            <person name="Pelletier E."/>
            <person name="Niang G."/>
            <person name="Scheremetjew M."/>
            <person name="Finn R."/>
            <person name="Kale V."/>
            <person name="Holt S."/>
            <person name="Cochrane G."/>
            <person name="Meng A."/>
            <person name="Brown T."/>
            <person name="Cohen L."/>
        </authorList>
    </citation>
    <scope>NUCLEOTIDE SEQUENCE</scope>
    <source>
        <strain evidence="4">GSO104</strain>
    </source>
</reference>
<evidence type="ECO:0000313" key="4">
    <source>
        <dbReference type="EMBL" id="CAE4635691.1"/>
    </source>
</evidence>
<protein>
    <recommendedName>
        <fullName evidence="5">FIST domain-containing protein</fullName>
    </recommendedName>
</protein>
<evidence type="ECO:0008006" key="5">
    <source>
        <dbReference type="Google" id="ProtNLM"/>
    </source>
</evidence>
<dbReference type="SMART" id="SM00897">
    <property type="entry name" value="FIST"/>
    <property type="match status" value="1"/>
</dbReference>
<proteinExistence type="predicted"/>
<dbReference type="PANTHER" id="PTHR40252">
    <property type="entry name" value="BLR0328 PROTEIN"/>
    <property type="match status" value="1"/>
</dbReference>
<dbReference type="SMART" id="SM01204">
    <property type="entry name" value="FIST_C"/>
    <property type="match status" value="1"/>
</dbReference>